<evidence type="ECO:0000313" key="1">
    <source>
        <dbReference type="EMBL" id="WAV96321.1"/>
    </source>
</evidence>
<organism evidence="1 2">
    <name type="scientific">Oxalobacter aliiformigenes</name>
    <dbReference type="NCBI Taxonomy" id="2946593"/>
    <lineage>
        <taxon>Bacteria</taxon>
        <taxon>Pseudomonadati</taxon>
        <taxon>Pseudomonadota</taxon>
        <taxon>Betaproteobacteria</taxon>
        <taxon>Burkholderiales</taxon>
        <taxon>Oxalobacteraceae</taxon>
        <taxon>Oxalobacter</taxon>
    </lineage>
</organism>
<sequence length="62" mass="7369">MNFLSYRQFLQKDIRLSARLAQNRLRPDKMYYYLAKDIVDDHIRAVDTRFFSHTGSKTGQDG</sequence>
<dbReference type="EMBL" id="CP098248">
    <property type="protein sequence ID" value="WAV96321.1"/>
    <property type="molecule type" value="Genomic_DNA"/>
</dbReference>
<dbReference type="Proteomes" id="UP001164794">
    <property type="component" value="Chromosome"/>
</dbReference>
<evidence type="ECO:0000313" key="2">
    <source>
        <dbReference type="Proteomes" id="UP001164794"/>
    </source>
</evidence>
<keyword evidence="2" id="KW-1185">Reference proteome</keyword>
<dbReference type="RefSeq" id="WP_269263799.1">
    <property type="nucleotide sequence ID" value="NZ_CP098248.1"/>
</dbReference>
<gene>
    <name evidence="1" type="ORF">NB645_05570</name>
</gene>
<protein>
    <submittedName>
        <fullName evidence="1">Uncharacterized protein</fullName>
    </submittedName>
</protein>
<name>A0ABY7JFA2_9BURK</name>
<reference evidence="1" key="1">
    <citation type="journal article" date="2022" name="Front. Microbiol.">
        <title>New perspectives on an old grouping: The genomic and phenotypic variability of Oxalobacter formigenes and the implications for calcium oxalate stone prevention.</title>
        <authorList>
            <person name="Chmiel J.A."/>
            <person name="Carr C."/>
            <person name="Stuivenberg G.A."/>
            <person name="Venema R."/>
            <person name="Chanyi R.M."/>
            <person name="Al K.F."/>
            <person name="Giguere D."/>
            <person name="Say H."/>
            <person name="Akouris P.P."/>
            <person name="Dominguez Romero S.A."/>
            <person name="Kwong A."/>
            <person name="Tai V."/>
            <person name="Koval S.F."/>
            <person name="Razvi H."/>
            <person name="Bjazevic J."/>
            <person name="Burton J.P."/>
        </authorList>
    </citation>
    <scope>NUCLEOTIDE SEQUENCE</scope>
    <source>
        <strain evidence="1">HOxNP-1</strain>
    </source>
</reference>
<accession>A0ABY7JFA2</accession>
<proteinExistence type="predicted"/>